<dbReference type="EMBL" id="CP071795">
    <property type="protein sequence ID" value="QTD36386.1"/>
    <property type="molecule type" value="Genomic_DNA"/>
</dbReference>
<evidence type="ECO:0000313" key="2">
    <source>
        <dbReference type="Proteomes" id="UP000663935"/>
    </source>
</evidence>
<sequence>MRKILFLFLIVLINCKNTNTDYLQLKLITKEIIVHCNESNCSGSVYLLKKKKAKLNKIVFQIENRSSKNIIFNPISEDINKGNPSYSSFPKLFTGISLNNIIIRDSEGNIVVNDGGILGGESEIDIQIEKNTIQYFKKLGYNLDDNEALYKGLSLSTLLVIPSKTTYYFESYLSLPLNLTSESISSIETIKLDVNNSYTLQLFFKANKKAVINRLPKNIIKTIREGNFEIFDGNLFSNKIPIEISNYTK</sequence>
<evidence type="ECO:0000313" key="1">
    <source>
        <dbReference type="EMBL" id="QTD36386.1"/>
    </source>
</evidence>
<evidence type="ECO:0008006" key="3">
    <source>
        <dbReference type="Google" id="ProtNLM"/>
    </source>
</evidence>
<proteinExistence type="predicted"/>
<protein>
    <recommendedName>
        <fullName evidence="3">Lipoprotein</fullName>
    </recommendedName>
</protein>
<gene>
    <name evidence="1" type="ORF">JL193_09455</name>
</gene>
<accession>A0ABX7SQI7</accession>
<organism evidence="1 2">
    <name type="scientific">Polaribacter batillariae</name>
    <dbReference type="NCBI Taxonomy" id="2808900"/>
    <lineage>
        <taxon>Bacteria</taxon>
        <taxon>Pseudomonadati</taxon>
        <taxon>Bacteroidota</taxon>
        <taxon>Flavobacteriia</taxon>
        <taxon>Flavobacteriales</taxon>
        <taxon>Flavobacteriaceae</taxon>
    </lineage>
</organism>
<name>A0ABX7SQI7_9FLAO</name>
<dbReference type="RefSeq" id="WP_207970574.1">
    <property type="nucleotide sequence ID" value="NZ_CP071795.1"/>
</dbReference>
<keyword evidence="2" id="KW-1185">Reference proteome</keyword>
<reference evidence="1 2" key="1">
    <citation type="submission" date="2021-03" db="EMBL/GenBank/DDBJ databases">
        <title>Complete genome of Polaribacter_sp.G4M1.</title>
        <authorList>
            <person name="Jeong S.W."/>
            <person name="Bae J.W."/>
        </authorList>
    </citation>
    <scope>NUCLEOTIDE SEQUENCE [LARGE SCALE GENOMIC DNA]</scope>
    <source>
        <strain evidence="1 2">G4M1</strain>
    </source>
</reference>
<dbReference type="Proteomes" id="UP000663935">
    <property type="component" value="Chromosome"/>
</dbReference>